<dbReference type="SUPFAM" id="SSF56784">
    <property type="entry name" value="HAD-like"/>
    <property type="match status" value="1"/>
</dbReference>
<evidence type="ECO:0000313" key="1">
    <source>
        <dbReference type="EMBL" id="WFR97821.1"/>
    </source>
</evidence>
<dbReference type="InterPro" id="IPR006357">
    <property type="entry name" value="HAD-SF_hydro_IIA"/>
</dbReference>
<reference evidence="1 2" key="1">
    <citation type="journal article" date="2018" name="Sci. Rep.">
        <title>Rhizobium tumorigenes sp. nov., a novel plant tumorigenic bacterium isolated from cane gall tumors on thornless blackberry.</title>
        <authorList>
            <person name="Kuzmanovi N."/>
            <person name="Smalla K."/>
            <person name="Gronow S."/>
            <person name="PuBawska J."/>
        </authorList>
    </citation>
    <scope>NUCLEOTIDE SEQUENCE [LARGE SCALE GENOMIC DNA]</scope>
    <source>
        <strain evidence="1 2">1078</strain>
    </source>
</reference>
<dbReference type="Proteomes" id="UP000249499">
    <property type="component" value="Plasmid pRt1078"/>
</dbReference>
<dbReference type="RefSeq" id="WP_111217322.1">
    <property type="nucleotide sequence ID" value="NZ_CP117256.1"/>
</dbReference>
<dbReference type="NCBIfam" id="TIGR01459">
    <property type="entry name" value="HAD-SF-IIA-hyp4"/>
    <property type="match status" value="1"/>
</dbReference>
<dbReference type="AlphaFoldDB" id="A0AAF1KLC7"/>
<dbReference type="PANTHER" id="PTHR19288">
    <property type="entry name" value="4-NITROPHENYLPHOSPHATASE-RELATED"/>
    <property type="match status" value="1"/>
</dbReference>
<dbReference type="PANTHER" id="PTHR19288:SF90">
    <property type="entry name" value="OS08G0542600 PROTEIN"/>
    <property type="match status" value="1"/>
</dbReference>
<keyword evidence="2" id="KW-1185">Reference proteome</keyword>
<dbReference type="EMBL" id="CP117256">
    <property type="protein sequence ID" value="WFR97821.1"/>
    <property type="molecule type" value="Genomic_DNA"/>
</dbReference>
<dbReference type="KEGG" id="rtu:PR017_18080"/>
<organism evidence="1 2">
    <name type="scientific">Rhizobium tumorigenes</name>
    <dbReference type="NCBI Taxonomy" id="2041385"/>
    <lineage>
        <taxon>Bacteria</taxon>
        <taxon>Pseudomonadati</taxon>
        <taxon>Pseudomonadota</taxon>
        <taxon>Alphaproteobacteria</taxon>
        <taxon>Hyphomicrobiales</taxon>
        <taxon>Rhizobiaceae</taxon>
        <taxon>Rhizobium/Agrobacterium group</taxon>
        <taxon>Rhizobium</taxon>
    </lineage>
</organism>
<dbReference type="InterPro" id="IPR036412">
    <property type="entry name" value="HAD-like_sf"/>
</dbReference>
<evidence type="ECO:0000313" key="2">
    <source>
        <dbReference type="Proteomes" id="UP000249499"/>
    </source>
</evidence>
<reference evidence="2" key="2">
    <citation type="journal article" date="2023" name="MicrobiologyOpen">
        <title>Genomics of the tumorigenes clade of the family Rhizobiaceae and description of Rhizobium rhododendri sp. nov.</title>
        <authorList>
            <person name="Kuzmanovic N."/>
            <person name="diCenzo G.C."/>
            <person name="Bunk B."/>
            <person name="Sproeer C."/>
            <person name="Fruehling A."/>
            <person name="Neumann-Schaal M."/>
            <person name="Overmann J."/>
            <person name="Smalla K."/>
        </authorList>
    </citation>
    <scope>NUCLEOTIDE SEQUENCE [LARGE SCALE GENOMIC DNA]</scope>
    <source>
        <strain evidence="2">1078</strain>
        <plasmid evidence="2">pRt1078</plasmid>
    </source>
</reference>
<keyword evidence="1" id="KW-0614">Plasmid</keyword>
<dbReference type="GO" id="GO:0016791">
    <property type="term" value="F:phosphatase activity"/>
    <property type="evidence" value="ECO:0007669"/>
    <property type="project" value="TreeGrafter"/>
</dbReference>
<gene>
    <name evidence="1" type="ORF">PR017_18080</name>
</gene>
<accession>A0AAF1KLC7</accession>
<proteinExistence type="predicted"/>
<sequence length="291" mass="31446">MQLENMVLETTLAEVAQSFRGIILDVFGVLHDGIELYEPVRDALRRVRAAGIRICLLSNSPRRTEAVASRLAAMGLGREFYDGLITSGELAYAALASPIWPAARHYLHVGPPELSDLLSGLALRQTTDLNAANFVLATGDFDDRPPVLEHARQRGLPMVCANPDLDVMIGDKRVLCAGSVAASFEALGGTVIRFGKPGLGAYVGSLRMLDLQASDVIAIGDNLATDILGAKRAGIRSALVLTGVHHAEVWRDDHLDPEVLAALCGRHKAVPDYFLRRFAWVETHMLNPPVG</sequence>
<protein>
    <submittedName>
        <fullName evidence="1">TIGR01459 family HAD-type hydrolase</fullName>
    </submittedName>
</protein>
<dbReference type="Gene3D" id="3.40.50.1000">
    <property type="entry name" value="HAD superfamily/HAD-like"/>
    <property type="match status" value="2"/>
</dbReference>
<dbReference type="InterPro" id="IPR006356">
    <property type="entry name" value="HAD-SF_hydro_IIA_hyp3"/>
</dbReference>
<keyword evidence="1" id="KW-0378">Hydrolase</keyword>
<dbReference type="Pfam" id="PF13344">
    <property type="entry name" value="Hydrolase_6"/>
    <property type="match status" value="1"/>
</dbReference>
<name>A0AAF1KLC7_9HYPH</name>
<dbReference type="Pfam" id="PF13242">
    <property type="entry name" value="Hydrolase_like"/>
    <property type="match status" value="1"/>
</dbReference>
<geneLocation type="plasmid" evidence="1 2">
    <name>pRt1078</name>
</geneLocation>
<dbReference type="GO" id="GO:0005737">
    <property type="term" value="C:cytoplasm"/>
    <property type="evidence" value="ECO:0007669"/>
    <property type="project" value="TreeGrafter"/>
</dbReference>
<dbReference type="InterPro" id="IPR023214">
    <property type="entry name" value="HAD_sf"/>
</dbReference>